<dbReference type="Proteomes" id="UP001434883">
    <property type="component" value="Unassembled WGS sequence"/>
</dbReference>
<evidence type="ECO:0000313" key="3">
    <source>
        <dbReference type="Proteomes" id="UP001434883"/>
    </source>
</evidence>
<dbReference type="EMBL" id="JAHRIN010079601">
    <property type="protein sequence ID" value="MEQ2219504.1"/>
    <property type="molecule type" value="Genomic_DNA"/>
</dbReference>
<protein>
    <submittedName>
        <fullName evidence="2">Uncharacterized protein</fullName>
    </submittedName>
</protein>
<comment type="caution">
    <text evidence="2">The sequence shown here is derived from an EMBL/GenBank/DDBJ whole genome shotgun (WGS) entry which is preliminary data.</text>
</comment>
<feature type="transmembrane region" description="Helical" evidence="1">
    <location>
        <begin position="36"/>
        <end position="57"/>
    </location>
</feature>
<keyword evidence="1" id="KW-0472">Membrane</keyword>
<gene>
    <name evidence="2" type="ORF">XENOCAPTIV_018889</name>
</gene>
<reference evidence="2 3" key="1">
    <citation type="submission" date="2021-06" db="EMBL/GenBank/DDBJ databases">
        <authorList>
            <person name="Palmer J.M."/>
        </authorList>
    </citation>
    <scope>NUCLEOTIDE SEQUENCE [LARGE SCALE GENOMIC DNA]</scope>
    <source>
        <strain evidence="2 3">XC_2019</strain>
        <tissue evidence="2">Muscle</tissue>
    </source>
</reference>
<evidence type="ECO:0000256" key="1">
    <source>
        <dbReference type="SAM" id="Phobius"/>
    </source>
</evidence>
<organism evidence="2 3">
    <name type="scientific">Xenoophorus captivus</name>
    <dbReference type="NCBI Taxonomy" id="1517983"/>
    <lineage>
        <taxon>Eukaryota</taxon>
        <taxon>Metazoa</taxon>
        <taxon>Chordata</taxon>
        <taxon>Craniata</taxon>
        <taxon>Vertebrata</taxon>
        <taxon>Euteleostomi</taxon>
        <taxon>Actinopterygii</taxon>
        <taxon>Neopterygii</taxon>
        <taxon>Teleostei</taxon>
        <taxon>Neoteleostei</taxon>
        <taxon>Acanthomorphata</taxon>
        <taxon>Ovalentaria</taxon>
        <taxon>Atherinomorphae</taxon>
        <taxon>Cyprinodontiformes</taxon>
        <taxon>Goodeidae</taxon>
        <taxon>Xenoophorus</taxon>
    </lineage>
</organism>
<sequence length="99" mass="11297">MSIRLQDVFLSDMHTVNIFYETGICKIVYWRKKDILFCQGLGVLCFLIFLPAISFAWSIEGTVAPECKWAGVNHLLIADWGYLSLKLSAFHQLSVTLQL</sequence>
<proteinExistence type="predicted"/>
<keyword evidence="1" id="KW-1133">Transmembrane helix</keyword>
<keyword evidence="3" id="KW-1185">Reference proteome</keyword>
<evidence type="ECO:0000313" key="2">
    <source>
        <dbReference type="EMBL" id="MEQ2219504.1"/>
    </source>
</evidence>
<keyword evidence="1" id="KW-0812">Transmembrane</keyword>
<accession>A0ABV0SG28</accession>
<name>A0ABV0SG28_9TELE</name>